<proteinExistence type="predicted"/>
<comment type="caution">
    <text evidence="1">The sequence shown here is derived from an EMBL/GenBank/DDBJ whole genome shotgun (WGS) entry which is preliminary data.</text>
</comment>
<gene>
    <name evidence="1" type="ORF">GE061_012974</name>
</gene>
<name>A0A8S9XVV9_APOLU</name>
<dbReference type="AlphaFoldDB" id="A0A8S9XVV9"/>
<accession>A0A8S9XVV9</accession>
<dbReference type="EMBL" id="WIXP02000004">
    <property type="protein sequence ID" value="KAF6212451.1"/>
    <property type="molecule type" value="Genomic_DNA"/>
</dbReference>
<keyword evidence="2" id="KW-1185">Reference proteome</keyword>
<protein>
    <submittedName>
        <fullName evidence="1">Uncharacterized protein</fullName>
    </submittedName>
</protein>
<evidence type="ECO:0000313" key="1">
    <source>
        <dbReference type="EMBL" id="KAF6212451.1"/>
    </source>
</evidence>
<evidence type="ECO:0000313" key="2">
    <source>
        <dbReference type="Proteomes" id="UP000466442"/>
    </source>
</evidence>
<organism evidence="1 2">
    <name type="scientific">Apolygus lucorum</name>
    <name type="common">Small green plant bug</name>
    <name type="synonym">Lygocoris lucorum</name>
    <dbReference type="NCBI Taxonomy" id="248454"/>
    <lineage>
        <taxon>Eukaryota</taxon>
        <taxon>Metazoa</taxon>
        <taxon>Ecdysozoa</taxon>
        <taxon>Arthropoda</taxon>
        <taxon>Hexapoda</taxon>
        <taxon>Insecta</taxon>
        <taxon>Pterygota</taxon>
        <taxon>Neoptera</taxon>
        <taxon>Paraneoptera</taxon>
        <taxon>Hemiptera</taxon>
        <taxon>Heteroptera</taxon>
        <taxon>Panheteroptera</taxon>
        <taxon>Cimicomorpha</taxon>
        <taxon>Miridae</taxon>
        <taxon>Mirini</taxon>
        <taxon>Apolygus</taxon>
    </lineage>
</organism>
<reference evidence="1" key="1">
    <citation type="journal article" date="2021" name="Mol. Ecol. Resour.">
        <title>Apolygus lucorum genome provides insights into omnivorousness and mesophyll feeding.</title>
        <authorList>
            <person name="Liu Y."/>
            <person name="Liu H."/>
            <person name="Wang H."/>
            <person name="Huang T."/>
            <person name="Liu B."/>
            <person name="Yang B."/>
            <person name="Yin L."/>
            <person name="Li B."/>
            <person name="Zhang Y."/>
            <person name="Zhang S."/>
            <person name="Jiang F."/>
            <person name="Zhang X."/>
            <person name="Ren Y."/>
            <person name="Wang B."/>
            <person name="Wang S."/>
            <person name="Lu Y."/>
            <person name="Wu K."/>
            <person name="Fan W."/>
            <person name="Wang G."/>
        </authorList>
    </citation>
    <scope>NUCLEOTIDE SEQUENCE</scope>
    <source>
        <strain evidence="1">12Hb</strain>
    </source>
</reference>
<dbReference type="Proteomes" id="UP000466442">
    <property type="component" value="Unassembled WGS sequence"/>
</dbReference>
<sequence>MLRLQSFQQLRQDIGDSIPWPDPVFFETNFSLHRDPHWIVIEIKELVTIPLEFAEKENAFEMTQAAALVRMAAWDHYFFENRKVGSENSPNLFCNLEKGETPADKFLFPSRTVANLKGLECLWKPLSEKRILEEYFTWVLSNFSNPKLATKTVPEYLVKNKFIENLSLPDLPPKLSRISRRQTAFTRKSIVSIIDKLCPEFLKRMSHYS</sequence>